<dbReference type="Gene3D" id="3.30.70.1070">
    <property type="entry name" value="Sporulation related repeat"/>
    <property type="match status" value="1"/>
</dbReference>
<protein>
    <submittedName>
        <fullName evidence="4">SPOR domain-containing protein</fullName>
    </submittedName>
</protein>
<dbReference type="PROSITE" id="PS51724">
    <property type="entry name" value="SPOR"/>
    <property type="match status" value="1"/>
</dbReference>
<evidence type="ECO:0000313" key="4">
    <source>
        <dbReference type="EMBL" id="MCL2912229.1"/>
    </source>
</evidence>
<dbReference type="InterPro" id="IPR007730">
    <property type="entry name" value="SPOR-like_dom"/>
</dbReference>
<evidence type="ECO:0000256" key="1">
    <source>
        <dbReference type="SAM" id="MobiDB-lite"/>
    </source>
</evidence>
<feature type="compositionally biased region" description="Basic residues" evidence="1">
    <location>
        <begin position="8"/>
        <end position="27"/>
    </location>
</feature>
<feature type="transmembrane region" description="Helical" evidence="2">
    <location>
        <begin position="30"/>
        <end position="50"/>
    </location>
</feature>
<dbReference type="InterPro" id="IPR052521">
    <property type="entry name" value="Cell_div_SPOR-domain"/>
</dbReference>
<feature type="region of interest" description="Disordered" evidence="1">
    <location>
        <begin position="1"/>
        <end position="27"/>
    </location>
</feature>
<feature type="compositionally biased region" description="Basic and acidic residues" evidence="1">
    <location>
        <begin position="75"/>
        <end position="88"/>
    </location>
</feature>
<dbReference type="PANTHER" id="PTHR38687:SF2">
    <property type="entry name" value="CELL DIVISION PROTEIN FTSN"/>
    <property type="match status" value="1"/>
</dbReference>
<dbReference type="Pfam" id="PF05036">
    <property type="entry name" value="SPOR"/>
    <property type="match status" value="1"/>
</dbReference>
<reference evidence="4 5" key="1">
    <citation type="submission" date="2022-01" db="EMBL/GenBank/DDBJ databases">
        <title>Whole genome-based taxonomy of the Shewanellaceae.</title>
        <authorList>
            <person name="Martin-Rodriguez A.J."/>
        </authorList>
    </citation>
    <scope>NUCLEOTIDE SEQUENCE [LARGE SCALE GENOMIC DNA]</scope>
    <source>
        <strain evidence="4 5">DSM 21332</strain>
    </source>
</reference>
<comment type="caution">
    <text evidence="4">The sequence shown here is derived from an EMBL/GenBank/DDBJ whole genome shotgun (WGS) entry which is preliminary data.</text>
</comment>
<keyword evidence="2" id="KW-0472">Membrane</keyword>
<dbReference type="Proteomes" id="UP001202831">
    <property type="component" value="Unassembled WGS sequence"/>
</dbReference>
<dbReference type="InterPro" id="IPR036680">
    <property type="entry name" value="SPOR-like_sf"/>
</dbReference>
<evidence type="ECO:0000256" key="2">
    <source>
        <dbReference type="SAM" id="Phobius"/>
    </source>
</evidence>
<evidence type="ECO:0000313" key="5">
    <source>
        <dbReference type="Proteomes" id="UP001202831"/>
    </source>
</evidence>
<dbReference type="RefSeq" id="WP_248933866.1">
    <property type="nucleotide sequence ID" value="NZ_JAKIKT010000001.1"/>
</dbReference>
<gene>
    <name evidence="4" type="ORF">L2725_00285</name>
</gene>
<evidence type="ECO:0000259" key="3">
    <source>
        <dbReference type="PROSITE" id="PS51724"/>
    </source>
</evidence>
<keyword evidence="2" id="KW-0812">Transmembrane</keyword>
<keyword evidence="2" id="KW-1133">Transmembrane helix</keyword>
<organism evidence="4 5">
    <name type="scientific">Shewanella corallii</name>
    <dbReference type="NCBI Taxonomy" id="560080"/>
    <lineage>
        <taxon>Bacteria</taxon>
        <taxon>Pseudomonadati</taxon>
        <taxon>Pseudomonadota</taxon>
        <taxon>Gammaproteobacteria</taxon>
        <taxon>Alteromonadales</taxon>
        <taxon>Shewanellaceae</taxon>
        <taxon>Shewanella</taxon>
    </lineage>
</organism>
<accession>A0ABT0N1C5</accession>
<dbReference type="PANTHER" id="PTHR38687">
    <property type="entry name" value="CELL DIVISION PROTEIN DEDD-RELATED"/>
    <property type="match status" value="1"/>
</dbReference>
<proteinExistence type="predicted"/>
<feature type="domain" description="SPOR" evidence="3">
    <location>
        <begin position="110"/>
        <end position="189"/>
    </location>
</feature>
<sequence>MTRDYANRKPRSTKPRKPRSNSKAAPKKRFPVVVAAIALLGLAGFGYFLWSITGSSDQAEVVETQVEQPKPKPAPKKDPDALPPKPKDEWTYQTELENKQVEVDLPEQSTAPTRPYQMQCASFRVESQADEMKAMIAFQGLTAQVRKVQGSSGTWYKVVLGPYDTKRAAERQRHVLQRAGINGCQIWFWEG</sequence>
<dbReference type="SUPFAM" id="SSF110997">
    <property type="entry name" value="Sporulation related repeat"/>
    <property type="match status" value="1"/>
</dbReference>
<keyword evidence="5" id="KW-1185">Reference proteome</keyword>
<feature type="region of interest" description="Disordered" evidence="1">
    <location>
        <begin position="62"/>
        <end position="88"/>
    </location>
</feature>
<dbReference type="EMBL" id="JAKIKT010000001">
    <property type="protein sequence ID" value="MCL2912229.1"/>
    <property type="molecule type" value="Genomic_DNA"/>
</dbReference>
<name>A0ABT0N1C5_9GAMM</name>